<protein>
    <submittedName>
        <fullName evidence="1">Uncharacterized protein</fullName>
    </submittedName>
</protein>
<name>Q6AKZ3_DESPS</name>
<accession>Q6AKZ3</accession>
<dbReference type="AlphaFoldDB" id="Q6AKZ3"/>
<keyword evidence="2" id="KW-1185">Reference proteome</keyword>
<dbReference type="Proteomes" id="UP000000602">
    <property type="component" value="Chromosome"/>
</dbReference>
<gene>
    <name evidence="1" type="ordered locus">DP2253</name>
</gene>
<proteinExistence type="predicted"/>
<dbReference type="EMBL" id="CR522870">
    <property type="protein sequence ID" value="CAG36982.1"/>
    <property type="molecule type" value="Genomic_DNA"/>
</dbReference>
<dbReference type="STRING" id="177439.DP2253"/>
<dbReference type="KEGG" id="dps:DP2253"/>
<evidence type="ECO:0000313" key="2">
    <source>
        <dbReference type="Proteomes" id="UP000000602"/>
    </source>
</evidence>
<reference evidence="2" key="1">
    <citation type="journal article" date="2004" name="Environ. Microbiol.">
        <title>The genome of Desulfotalea psychrophila, a sulfate-reducing bacterium from permanently cold Arctic sediments.</title>
        <authorList>
            <person name="Rabus R."/>
            <person name="Ruepp A."/>
            <person name="Frickey T."/>
            <person name="Rattei T."/>
            <person name="Fartmann B."/>
            <person name="Stark M."/>
            <person name="Bauer M."/>
            <person name="Zibat A."/>
            <person name="Lombardot T."/>
            <person name="Becker I."/>
            <person name="Amann J."/>
            <person name="Gellner K."/>
            <person name="Teeling H."/>
            <person name="Leuschner W.D."/>
            <person name="Gloeckner F.-O."/>
            <person name="Lupas A.N."/>
            <person name="Amann R."/>
            <person name="Klenk H.-P."/>
        </authorList>
    </citation>
    <scope>NUCLEOTIDE SEQUENCE [LARGE SCALE GENOMIC DNA]</scope>
    <source>
        <strain evidence="2">DSM 12343 / LSv54</strain>
    </source>
</reference>
<sequence>MTPSSFLGKSINTHLLKIEFQDEGGVLNAVAWHVKDLKNFVTALNLQREKIDQRKNN</sequence>
<dbReference type="HOGENOM" id="CLU_2989301_0_0_7"/>
<evidence type="ECO:0000313" key="1">
    <source>
        <dbReference type="EMBL" id="CAG36982.1"/>
    </source>
</evidence>
<organism evidence="1 2">
    <name type="scientific">Desulfotalea psychrophila (strain LSv54 / DSM 12343)</name>
    <dbReference type="NCBI Taxonomy" id="177439"/>
    <lineage>
        <taxon>Bacteria</taxon>
        <taxon>Pseudomonadati</taxon>
        <taxon>Thermodesulfobacteriota</taxon>
        <taxon>Desulfobulbia</taxon>
        <taxon>Desulfobulbales</taxon>
        <taxon>Desulfocapsaceae</taxon>
        <taxon>Desulfotalea</taxon>
    </lineage>
</organism>